<dbReference type="GO" id="GO:0004347">
    <property type="term" value="F:glucose-6-phosphate isomerase activity"/>
    <property type="evidence" value="ECO:0007669"/>
    <property type="project" value="InterPro"/>
</dbReference>
<dbReference type="GO" id="GO:0097367">
    <property type="term" value="F:carbohydrate derivative binding"/>
    <property type="evidence" value="ECO:0007669"/>
    <property type="project" value="InterPro"/>
</dbReference>
<dbReference type="GO" id="GO:0006094">
    <property type="term" value="P:gluconeogenesis"/>
    <property type="evidence" value="ECO:0007669"/>
    <property type="project" value="UniProtKB-KW"/>
</dbReference>
<evidence type="ECO:0000256" key="1">
    <source>
        <dbReference type="ARBA" id="ARBA00022432"/>
    </source>
</evidence>
<evidence type="ECO:0008006" key="6">
    <source>
        <dbReference type="Google" id="ProtNLM"/>
    </source>
</evidence>
<dbReference type="SUPFAM" id="SSF53697">
    <property type="entry name" value="SIS domain"/>
    <property type="match status" value="1"/>
</dbReference>
<gene>
    <name evidence="4" type="ORF">HYY65_11825</name>
</gene>
<dbReference type="InterPro" id="IPR001672">
    <property type="entry name" value="G6P_Isomerase"/>
</dbReference>
<dbReference type="GO" id="GO:0006096">
    <property type="term" value="P:glycolytic process"/>
    <property type="evidence" value="ECO:0007669"/>
    <property type="project" value="UniProtKB-KW"/>
</dbReference>
<comment type="caution">
    <text evidence="4">The sequence shown here is derived from an EMBL/GenBank/DDBJ whole genome shotgun (WGS) entry which is preliminary data.</text>
</comment>
<dbReference type="InterPro" id="IPR046348">
    <property type="entry name" value="SIS_dom_sf"/>
</dbReference>
<evidence type="ECO:0000256" key="3">
    <source>
        <dbReference type="ARBA" id="ARBA00023235"/>
    </source>
</evidence>
<accession>A0A932GR64</accession>
<dbReference type="EMBL" id="JACPSX010000225">
    <property type="protein sequence ID" value="MBI3015717.1"/>
    <property type="molecule type" value="Genomic_DNA"/>
</dbReference>
<keyword evidence="3" id="KW-0413">Isomerase</keyword>
<organism evidence="4 5">
    <name type="scientific">Tectimicrobiota bacterium</name>
    <dbReference type="NCBI Taxonomy" id="2528274"/>
    <lineage>
        <taxon>Bacteria</taxon>
        <taxon>Pseudomonadati</taxon>
        <taxon>Nitrospinota/Tectimicrobiota group</taxon>
        <taxon>Candidatus Tectimicrobiota</taxon>
    </lineage>
</organism>
<dbReference type="GO" id="GO:0048029">
    <property type="term" value="F:monosaccharide binding"/>
    <property type="evidence" value="ECO:0007669"/>
    <property type="project" value="TreeGrafter"/>
</dbReference>
<evidence type="ECO:0000256" key="2">
    <source>
        <dbReference type="ARBA" id="ARBA00023152"/>
    </source>
</evidence>
<keyword evidence="2" id="KW-0324">Glycolysis</keyword>
<sequence>MAIHLYTENWIEPPASSPTIQEQFREAEAYLNSPPAIQERISRHQGGAPIPSFATVKADLETIAPHIEPYSRLRHIVVVGNGGSIRNVWALYQAILEGNTAKKIHVLDSTEPTGLLGRLLAEASGLSPENTLIIAVSKSGNTENVLLETEILHSRRYPILVVTSQSDRARLYQFAVQRRLPWVAHPEEVGGRFTAGQINSLLPLSILDGGLETVSRIVQGLEQAYELCAPGVPLQENPAKDLALRLFRAELLGFCDLFLPIYCQKLMGIGELIVQLCHETFGKDSLGISVVMASAPESQHHTNQRFFGGRRNMVGISLQLAHFEEDWKLNNWLGAGEFLALEHMGVVEEARAQGLPWAVLTVDDLAAEDIGKLIGFWQYTAVYSALVRGSNPFDQPAVEGSKRRTSELMTLLSEATPLDLDRYKARAAFHL</sequence>
<keyword evidence="1" id="KW-0312">Gluconeogenesis</keyword>
<name>A0A932GR64_UNCTE</name>
<proteinExistence type="predicted"/>
<dbReference type="GO" id="GO:0005829">
    <property type="term" value="C:cytosol"/>
    <property type="evidence" value="ECO:0007669"/>
    <property type="project" value="TreeGrafter"/>
</dbReference>
<dbReference type="GO" id="GO:0051156">
    <property type="term" value="P:glucose 6-phosphate metabolic process"/>
    <property type="evidence" value="ECO:0007669"/>
    <property type="project" value="TreeGrafter"/>
</dbReference>
<dbReference type="AlphaFoldDB" id="A0A932GR64"/>
<dbReference type="PANTHER" id="PTHR11469">
    <property type="entry name" value="GLUCOSE-6-PHOSPHATE ISOMERASE"/>
    <property type="match status" value="1"/>
</dbReference>
<dbReference type="PROSITE" id="PS51463">
    <property type="entry name" value="P_GLUCOSE_ISOMERASE_3"/>
    <property type="match status" value="1"/>
</dbReference>
<protein>
    <recommendedName>
        <fullName evidence="6">Glucose-6-phosphate isomerase</fullName>
    </recommendedName>
</protein>
<evidence type="ECO:0000313" key="5">
    <source>
        <dbReference type="Proteomes" id="UP000741360"/>
    </source>
</evidence>
<evidence type="ECO:0000313" key="4">
    <source>
        <dbReference type="EMBL" id="MBI3015717.1"/>
    </source>
</evidence>
<dbReference type="Gene3D" id="3.40.50.10490">
    <property type="entry name" value="Glucose-6-phosphate isomerase like protein, domain 1"/>
    <property type="match status" value="2"/>
</dbReference>
<dbReference type="PANTHER" id="PTHR11469:SF1">
    <property type="entry name" value="GLUCOSE-6-PHOSPHATE ISOMERASE"/>
    <property type="match status" value="1"/>
</dbReference>
<reference evidence="4" key="1">
    <citation type="submission" date="2020-07" db="EMBL/GenBank/DDBJ databases">
        <title>Huge and variable diversity of episymbiotic CPR bacteria and DPANN archaea in groundwater ecosystems.</title>
        <authorList>
            <person name="He C.Y."/>
            <person name="Keren R."/>
            <person name="Whittaker M."/>
            <person name="Farag I.F."/>
            <person name="Doudna J."/>
            <person name="Cate J.H.D."/>
            <person name="Banfield J.F."/>
        </authorList>
    </citation>
    <scope>NUCLEOTIDE SEQUENCE</scope>
    <source>
        <strain evidence="4">NC_groundwater_717_Ag_S-0.2um_59_8</strain>
    </source>
</reference>
<dbReference type="Proteomes" id="UP000741360">
    <property type="component" value="Unassembled WGS sequence"/>
</dbReference>